<gene>
    <name evidence="1" type="ORF">GL300_01495</name>
</gene>
<dbReference type="Proteomes" id="UP000449846">
    <property type="component" value="Unassembled WGS sequence"/>
</dbReference>
<reference evidence="1 2" key="1">
    <citation type="submission" date="2019-11" db="EMBL/GenBank/DDBJ databases">
        <authorList>
            <person name="Dong K."/>
        </authorList>
    </citation>
    <scope>NUCLEOTIDE SEQUENCE [LARGE SCALE GENOMIC DNA]</scope>
    <source>
        <strain evidence="1 2">NBRC 112902</strain>
    </source>
</reference>
<protein>
    <submittedName>
        <fullName evidence="1">Uncharacterized protein</fullName>
    </submittedName>
</protein>
<dbReference type="RefSeq" id="WP_155037805.1">
    <property type="nucleotide sequence ID" value="NZ_WMIG01000001.1"/>
</dbReference>
<comment type="caution">
    <text evidence="1">The sequence shown here is derived from an EMBL/GenBank/DDBJ whole genome shotgun (WGS) entry which is preliminary data.</text>
</comment>
<name>A0A844HES1_9RHOB</name>
<proteinExistence type="predicted"/>
<keyword evidence="2" id="KW-1185">Reference proteome</keyword>
<sequence length="138" mass="15047">MIKLLSPLLGVFFAAQAEGQEFLIFGGDDHDVFLGCLNCNAFASDAICNEFGAGSEFKSESIFNEFGKFGSEFSSSSPWNEFTSSDSVPVVVDREGNFYGYLTINTFRSNAVSFSKNLAKIYDVSDGDLGVVRNLLCQ</sequence>
<accession>A0A844HES1</accession>
<dbReference type="EMBL" id="WMIG01000001">
    <property type="protein sequence ID" value="MTH57876.1"/>
    <property type="molecule type" value="Genomic_DNA"/>
</dbReference>
<dbReference type="OrthoDB" id="583214at2"/>
<evidence type="ECO:0000313" key="2">
    <source>
        <dbReference type="Proteomes" id="UP000449846"/>
    </source>
</evidence>
<organism evidence="1 2">
    <name type="scientific">Paracoccus litorisediminis</name>
    <dbReference type="NCBI Taxonomy" id="2006130"/>
    <lineage>
        <taxon>Bacteria</taxon>
        <taxon>Pseudomonadati</taxon>
        <taxon>Pseudomonadota</taxon>
        <taxon>Alphaproteobacteria</taxon>
        <taxon>Rhodobacterales</taxon>
        <taxon>Paracoccaceae</taxon>
        <taxon>Paracoccus</taxon>
    </lineage>
</organism>
<dbReference type="AlphaFoldDB" id="A0A844HES1"/>
<evidence type="ECO:0000313" key="1">
    <source>
        <dbReference type="EMBL" id="MTH57876.1"/>
    </source>
</evidence>